<evidence type="ECO:0000259" key="4">
    <source>
        <dbReference type="PROSITE" id="PS50097"/>
    </source>
</evidence>
<dbReference type="Pfam" id="PF00651">
    <property type="entry name" value="BTB"/>
    <property type="match status" value="1"/>
</dbReference>
<name>A0A8T0RGN5_PANVG</name>
<feature type="domain" description="BTB" evidence="4">
    <location>
        <begin position="174"/>
        <end position="200"/>
    </location>
</feature>
<dbReference type="GO" id="GO:0016567">
    <property type="term" value="P:protein ubiquitination"/>
    <property type="evidence" value="ECO:0007669"/>
    <property type="project" value="InterPro"/>
</dbReference>
<dbReference type="SUPFAM" id="SSF54695">
    <property type="entry name" value="POZ domain"/>
    <property type="match status" value="1"/>
</dbReference>
<accession>A0A8T0RGN5</accession>
<evidence type="ECO:0000313" key="6">
    <source>
        <dbReference type="Proteomes" id="UP000823388"/>
    </source>
</evidence>
<dbReference type="InterPro" id="IPR011333">
    <property type="entry name" value="SKP1/BTB/POZ_sf"/>
</dbReference>
<evidence type="ECO:0000256" key="3">
    <source>
        <dbReference type="SAM" id="MobiDB-lite"/>
    </source>
</evidence>
<dbReference type="PROSITE" id="PS50097">
    <property type="entry name" value="BTB"/>
    <property type="match status" value="1"/>
</dbReference>
<evidence type="ECO:0000256" key="2">
    <source>
        <dbReference type="ARBA" id="ARBA00010846"/>
    </source>
</evidence>
<dbReference type="AlphaFoldDB" id="A0A8T0RGN5"/>
<comment type="pathway">
    <text evidence="1">Protein modification; protein ubiquitination.</text>
</comment>
<evidence type="ECO:0000256" key="1">
    <source>
        <dbReference type="ARBA" id="ARBA00004906"/>
    </source>
</evidence>
<dbReference type="PANTHER" id="PTHR26379">
    <property type="entry name" value="BTB/POZ AND MATH DOMAIN-CONTAINING PROTEIN 1"/>
    <property type="match status" value="1"/>
</dbReference>
<reference evidence="5" key="1">
    <citation type="submission" date="2020-05" db="EMBL/GenBank/DDBJ databases">
        <title>WGS assembly of Panicum virgatum.</title>
        <authorList>
            <person name="Lovell J.T."/>
            <person name="Jenkins J."/>
            <person name="Shu S."/>
            <person name="Juenger T.E."/>
            <person name="Schmutz J."/>
        </authorList>
    </citation>
    <scope>NUCLEOTIDE SEQUENCE</scope>
    <source>
        <strain evidence="5">AP13</strain>
    </source>
</reference>
<protein>
    <recommendedName>
        <fullName evidence="4">BTB domain-containing protein</fullName>
    </recommendedName>
</protein>
<feature type="region of interest" description="Disordered" evidence="3">
    <location>
        <begin position="1"/>
        <end position="26"/>
    </location>
</feature>
<dbReference type="SMART" id="SM00225">
    <property type="entry name" value="BTB"/>
    <property type="match status" value="1"/>
</dbReference>
<dbReference type="PANTHER" id="PTHR26379:SF504">
    <property type="entry name" value="OS08G0523800 PROTEIN"/>
    <property type="match status" value="1"/>
</dbReference>
<evidence type="ECO:0000313" key="5">
    <source>
        <dbReference type="EMBL" id="KAG2585117.1"/>
    </source>
</evidence>
<dbReference type="EMBL" id="CM029047">
    <property type="protein sequence ID" value="KAG2585117.1"/>
    <property type="molecule type" value="Genomic_DNA"/>
</dbReference>
<comment type="similarity">
    <text evidence="2">Belongs to the Tdpoz family.</text>
</comment>
<dbReference type="InterPro" id="IPR056423">
    <property type="entry name" value="BACK_BPM_SPOP"/>
</dbReference>
<feature type="compositionally biased region" description="Polar residues" evidence="3">
    <location>
        <begin position="9"/>
        <end position="20"/>
    </location>
</feature>
<dbReference type="Gene3D" id="3.30.710.10">
    <property type="entry name" value="Potassium Channel Kv1.1, Chain A"/>
    <property type="match status" value="2"/>
</dbReference>
<dbReference type="Proteomes" id="UP000823388">
    <property type="component" value="Chromosome 6K"/>
</dbReference>
<keyword evidence="6" id="KW-1185">Reference proteome</keyword>
<dbReference type="Pfam" id="PF24570">
    <property type="entry name" value="BACK_BPM_SPOP"/>
    <property type="match status" value="1"/>
</dbReference>
<comment type="caution">
    <text evidence="5">The sequence shown here is derived from an EMBL/GenBank/DDBJ whole genome shotgun (WGS) entry which is preliminary data.</text>
</comment>
<dbReference type="InterPro" id="IPR045005">
    <property type="entry name" value="BPM1-6"/>
</dbReference>
<organism evidence="5 6">
    <name type="scientific">Panicum virgatum</name>
    <name type="common">Blackwell switchgrass</name>
    <dbReference type="NCBI Taxonomy" id="38727"/>
    <lineage>
        <taxon>Eukaryota</taxon>
        <taxon>Viridiplantae</taxon>
        <taxon>Streptophyta</taxon>
        <taxon>Embryophyta</taxon>
        <taxon>Tracheophyta</taxon>
        <taxon>Spermatophyta</taxon>
        <taxon>Magnoliopsida</taxon>
        <taxon>Liliopsida</taxon>
        <taxon>Poales</taxon>
        <taxon>Poaceae</taxon>
        <taxon>PACMAD clade</taxon>
        <taxon>Panicoideae</taxon>
        <taxon>Panicodae</taxon>
        <taxon>Paniceae</taxon>
        <taxon>Panicinae</taxon>
        <taxon>Panicum</taxon>
        <taxon>Panicum sect. Hiantes</taxon>
    </lineage>
</organism>
<sequence>MAGADENSDASNMRQRTSSGREAAPAQTTVVDTAAAVVEFIVNYEQVRTCGVKMATLRYHLNNHKTKHVCIVLEHLTLQDCACLPVSRSSSVSAIFEVSLMDKDGKPVVIAANRRRCGTGSTSGTRLVDEHVKDGQIRFLCTIRVSRDGSSSIPAPPSDIVKHLGELLDTEDGTDVSFAVGGETFHAHRALLAARAMLRFMYTDALPGDDGELGGDSPREMFERLLAAADRYALDRLKLLCAQKLWEDVSVDTVADTLACAEMYSCPELKHKCNGFFAVENFKKAVLTEGFVRLVQQFPAIIFELRDGAGT</sequence>
<dbReference type="Gene3D" id="1.25.40.420">
    <property type="match status" value="1"/>
</dbReference>
<proteinExistence type="inferred from homology"/>
<dbReference type="InterPro" id="IPR000210">
    <property type="entry name" value="BTB/POZ_dom"/>
</dbReference>
<gene>
    <name evidence="5" type="ORF">PVAP13_6KG231900</name>
</gene>